<accession>A0ABV5WW48</accession>
<dbReference type="SUPFAM" id="SSF49764">
    <property type="entry name" value="HSP20-like chaperones"/>
    <property type="match status" value="1"/>
</dbReference>
<organism evidence="4 5">
    <name type="scientific">Lactiplantibacillus modestisalitolerans</name>
    <dbReference type="NCBI Taxonomy" id="1457219"/>
    <lineage>
        <taxon>Bacteria</taxon>
        <taxon>Bacillati</taxon>
        <taxon>Bacillota</taxon>
        <taxon>Bacilli</taxon>
        <taxon>Lactobacillales</taxon>
        <taxon>Lactobacillaceae</taxon>
        <taxon>Lactiplantibacillus</taxon>
    </lineage>
</organism>
<keyword evidence="5" id="KW-1185">Reference proteome</keyword>
<dbReference type="Proteomes" id="UP001589691">
    <property type="component" value="Unassembled WGS sequence"/>
</dbReference>
<dbReference type="RefSeq" id="WP_137642697.1">
    <property type="nucleotide sequence ID" value="NZ_BJEA01000010.1"/>
</dbReference>
<evidence type="ECO:0000259" key="3">
    <source>
        <dbReference type="PROSITE" id="PS01031"/>
    </source>
</evidence>
<evidence type="ECO:0000256" key="1">
    <source>
        <dbReference type="PROSITE-ProRule" id="PRU00285"/>
    </source>
</evidence>
<evidence type="ECO:0000256" key="2">
    <source>
        <dbReference type="RuleBase" id="RU003616"/>
    </source>
</evidence>
<dbReference type="CDD" id="cd06471">
    <property type="entry name" value="ACD_LpsHSP_like"/>
    <property type="match status" value="1"/>
</dbReference>
<dbReference type="InterPro" id="IPR008978">
    <property type="entry name" value="HSP20-like_chaperone"/>
</dbReference>
<sequence>MFRHLFSDQHLKTPVEVLQRVQRDVTHVLNPRTVMRTDVVEHDDDYTVTAELPGFDKDALTVKFADEWLTIRANSRTAGSTQDDGRWLHQERRATALSRRFYFADVDAQKIQAHYHAGLLAVTLPKEAAAASSKIEIQ</sequence>
<dbReference type="InterPro" id="IPR002068">
    <property type="entry name" value="A-crystallin/Hsp20_dom"/>
</dbReference>
<evidence type="ECO:0000313" key="4">
    <source>
        <dbReference type="EMBL" id="MFB9770355.1"/>
    </source>
</evidence>
<dbReference type="InterPro" id="IPR031107">
    <property type="entry name" value="Small_HSP"/>
</dbReference>
<comment type="caution">
    <text evidence="4">The sequence shown here is derived from an EMBL/GenBank/DDBJ whole genome shotgun (WGS) entry which is preliminary data.</text>
</comment>
<protein>
    <submittedName>
        <fullName evidence="4">Hsp20/alpha crystallin family protein</fullName>
    </submittedName>
</protein>
<dbReference type="Gene3D" id="2.60.40.790">
    <property type="match status" value="1"/>
</dbReference>
<comment type="similarity">
    <text evidence="1 2">Belongs to the small heat shock protein (HSP20) family.</text>
</comment>
<name>A0ABV5WW48_9LACO</name>
<reference evidence="4 5" key="1">
    <citation type="submission" date="2024-09" db="EMBL/GenBank/DDBJ databases">
        <authorList>
            <person name="Sun Q."/>
            <person name="Mori K."/>
        </authorList>
    </citation>
    <scope>NUCLEOTIDE SEQUENCE [LARGE SCALE GENOMIC DNA]</scope>
    <source>
        <strain evidence="4 5">TBRC 4576</strain>
    </source>
</reference>
<dbReference type="PANTHER" id="PTHR11527">
    <property type="entry name" value="HEAT-SHOCK PROTEIN 20 FAMILY MEMBER"/>
    <property type="match status" value="1"/>
</dbReference>
<proteinExistence type="inferred from homology"/>
<dbReference type="PROSITE" id="PS01031">
    <property type="entry name" value="SHSP"/>
    <property type="match status" value="1"/>
</dbReference>
<gene>
    <name evidence="4" type="ORF">ACFFLI_10825</name>
</gene>
<feature type="domain" description="SHSP" evidence="3">
    <location>
        <begin position="28"/>
        <end position="138"/>
    </location>
</feature>
<dbReference type="EMBL" id="JBHLZY010000025">
    <property type="protein sequence ID" value="MFB9770355.1"/>
    <property type="molecule type" value="Genomic_DNA"/>
</dbReference>
<dbReference type="Pfam" id="PF00011">
    <property type="entry name" value="HSP20"/>
    <property type="match status" value="1"/>
</dbReference>
<evidence type="ECO:0000313" key="5">
    <source>
        <dbReference type="Proteomes" id="UP001589691"/>
    </source>
</evidence>